<name>A0A919TGH3_9ACTN</name>
<feature type="compositionally biased region" description="Basic residues" evidence="2">
    <location>
        <begin position="200"/>
        <end position="209"/>
    </location>
</feature>
<feature type="region of interest" description="Disordered" evidence="2">
    <location>
        <begin position="183"/>
        <end position="209"/>
    </location>
</feature>
<dbReference type="InterPro" id="IPR041698">
    <property type="entry name" value="Methyltransf_25"/>
</dbReference>
<proteinExistence type="predicted"/>
<comment type="caution">
    <text evidence="4">The sequence shown here is derived from an EMBL/GenBank/DDBJ whole genome shotgun (WGS) entry which is preliminary data.</text>
</comment>
<dbReference type="PANTHER" id="PTHR43861">
    <property type="entry name" value="TRANS-ACONITATE 2-METHYLTRANSFERASE-RELATED"/>
    <property type="match status" value="1"/>
</dbReference>
<evidence type="ECO:0000313" key="5">
    <source>
        <dbReference type="Proteomes" id="UP000677082"/>
    </source>
</evidence>
<feature type="domain" description="Methyltransferase" evidence="3">
    <location>
        <begin position="39"/>
        <end position="130"/>
    </location>
</feature>
<accession>A0A919TGH3</accession>
<feature type="compositionally biased region" description="Basic and acidic residues" evidence="2">
    <location>
        <begin position="185"/>
        <end position="199"/>
    </location>
</feature>
<evidence type="ECO:0000256" key="1">
    <source>
        <dbReference type="ARBA" id="ARBA00022679"/>
    </source>
</evidence>
<keyword evidence="1" id="KW-0808">Transferase</keyword>
<sequence length="209" mass="22903">MSDEEAWDARYREENRIWSGNPNVQLVSEIGDLPPGRALDLGCGEGADAVWLAGNGWRVTAVDISGVALRRAAEHAAAAGVTVDFRRHNLAETFPDGEFDLVSAQFLHFWAEFDREKILRRAAAAVSPGGVLLIEGHMDHGPFRHDGGEGHQEIHFPTPDELITALDLGDGWEVLTAVIHPRQQKGPDGDMIERTDSTVKLRRKAPTTA</sequence>
<dbReference type="Proteomes" id="UP000677082">
    <property type="component" value="Unassembled WGS sequence"/>
</dbReference>
<organism evidence="4 5">
    <name type="scientific">Paractinoplanes toevensis</name>
    <dbReference type="NCBI Taxonomy" id="571911"/>
    <lineage>
        <taxon>Bacteria</taxon>
        <taxon>Bacillati</taxon>
        <taxon>Actinomycetota</taxon>
        <taxon>Actinomycetes</taxon>
        <taxon>Micromonosporales</taxon>
        <taxon>Micromonosporaceae</taxon>
        <taxon>Paractinoplanes</taxon>
    </lineage>
</organism>
<dbReference type="GO" id="GO:0016740">
    <property type="term" value="F:transferase activity"/>
    <property type="evidence" value="ECO:0007669"/>
    <property type="project" value="UniProtKB-KW"/>
</dbReference>
<evidence type="ECO:0000259" key="3">
    <source>
        <dbReference type="Pfam" id="PF13649"/>
    </source>
</evidence>
<dbReference type="EMBL" id="BOQN01000085">
    <property type="protein sequence ID" value="GIM94722.1"/>
    <property type="molecule type" value="Genomic_DNA"/>
</dbReference>
<dbReference type="Gene3D" id="3.40.50.150">
    <property type="entry name" value="Vaccinia Virus protein VP39"/>
    <property type="match status" value="1"/>
</dbReference>
<dbReference type="InterPro" id="IPR029063">
    <property type="entry name" value="SAM-dependent_MTases_sf"/>
</dbReference>
<reference evidence="4 5" key="1">
    <citation type="submission" date="2021-03" db="EMBL/GenBank/DDBJ databases">
        <title>Whole genome shotgun sequence of Actinoplanes toevensis NBRC 105298.</title>
        <authorList>
            <person name="Komaki H."/>
            <person name="Tamura T."/>
        </authorList>
    </citation>
    <scope>NUCLEOTIDE SEQUENCE [LARGE SCALE GENOMIC DNA]</scope>
    <source>
        <strain evidence="4 5">NBRC 105298</strain>
    </source>
</reference>
<dbReference type="AlphaFoldDB" id="A0A919TGH3"/>
<gene>
    <name evidence="4" type="ORF">Ato02nite_065150</name>
</gene>
<evidence type="ECO:0000256" key="2">
    <source>
        <dbReference type="SAM" id="MobiDB-lite"/>
    </source>
</evidence>
<dbReference type="RefSeq" id="WP_213010488.1">
    <property type="nucleotide sequence ID" value="NZ_BOQN01000085.1"/>
</dbReference>
<evidence type="ECO:0000313" key="4">
    <source>
        <dbReference type="EMBL" id="GIM94722.1"/>
    </source>
</evidence>
<keyword evidence="5" id="KW-1185">Reference proteome</keyword>
<dbReference type="SUPFAM" id="SSF53335">
    <property type="entry name" value="S-adenosyl-L-methionine-dependent methyltransferases"/>
    <property type="match status" value="1"/>
</dbReference>
<dbReference type="CDD" id="cd02440">
    <property type="entry name" value="AdoMet_MTases"/>
    <property type="match status" value="1"/>
</dbReference>
<dbReference type="Pfam" id="PF13649">
    <property type="entry name" value="Methyltransf_25"/>
    <property type="match status" value="1"/>
</dbReference>
<protein>
    <recommendedName>
        <fullName evidence="3">Methyltransferase domain-containing protein</fullName>
    </recommendedName>
</protein>